<dbReference type="AlphaFoldDB" id="A0A5F8A764"/>
<reference evidence="4" key="1">
    <citation type="journal article" date="2007" name="Science">
        <title>Evolutionary and biomedical insights from the rhesus macaque genome.</title>
        <authorList>
            <person name="Gibbs R.A."/>
            <person name="Rogers J."/>
            <person name="Katze M.G."/>
            <person name="Bumgarner R."/>
            <person name="Weinstock G.M."/>
            <person name="Mardis E.R."/>
            <person name="Remington K.A."/>
            <person name="Strausberg R.L."/>
            <person name="Venter J.C."/>
            <person name="Wilson R.K."/>
            <person name="Batzer M.A."/>
            <person name="Bustamante C.D."/>
            <person name="Eichler E.E."/>
            <person name="Hahn M.W."/>
            <person name="Hardison R.C."/>
            <person name="Makova K.D."/>
            <person name="Miller W."/>
            <person name="Milosavljevic A."/>
            <person name="Palermo R.E."/>
            <person name="Siepel A."/>
            <person name="Sikela J.M."/>
            <person name="Attaway T."/>
            <person name="Bell S."/>
            <person name="Bernard K.E."/>
            <person name="Buhay C.J."/>
            <person name="Chandrabose M.N."/>
            <person name="Dao M."/>
            <person name="Davis C."/>
            <person name="Delehaunty K.D."/>
            <person name="Ding Y."/>
            <person name="Dinh H.H."/>
            <person name="Dugan-Rocha S."/>
            <person name="Fulton L.A."/>
            <person name="Gabisi R.A."/>
            <person name="Garner T.T."/>
            <person name="Godfrey J."/>
            <person name="Hawes A.C."/>
            <person name="Hernandez J."/>
            <person name="Hines S."/>
            <person name="Holder M."/>
            <person name="Hume J."/>
            <person name="Jhangiani S.N."/>
            <person name="Joshi V."/>
            <person name="Khan Z.M."/>
            <person name="Kirkness E.F."/>
            <person name="Cree A."/>
            <person name="Fowler R.G."/>
            <person name="Lee S."/>
            <person name="Lewis L.R."/>
            <person name="Li Z."/>
            <person name="Liu Y.-S."/>
            <person name="Moore S.M."/>
            <person name="Muzny D."/>
            <person name="Nazareth L.V."/>
            <person name="Ngo D.N."/>
            <person name="Okwuonu G.O."/>
            <person name="Pai G."/>
            <person name="Parker D."/>
            <person name="Paul H.A."/>
            <person name="Pfannkoch C."/>
            <person name="Pohl C.S."/>
            <person name="Rogers Y.-H.C."/>
            <person name="Ruiz S.J."/>
            <person name="Sabo A."/>
            <person name="Santibanez J."/>
            <person name="Schneider B.W."/>
            <person name="Smith S.M."/>
            <person name="Sodergren E."/>
            <person name="Svatek A.F."/>
            <person name="Utterback T.R."/>
            <person name="Vattathil S."/>
            <person name="Warren W."/>
            <person name="White C.S."/>
            <person name="Chinwalla A.T."/>
            <person name="Feng Y."/>
            <person name="Halpern A.L."/>
            <person name="Hillier L.W."/>
            <person name="Huang X."/>
            <person name="Minx P."/>
            <person name="Nelson J.O."/>
            <person name="Pepin K.H."/>
            <person name="Qin X."/>
            <person name="Sutton G.G."/>
            <person name="Venter E."/>
            <person name="Walenz B.P."/>
            <person name="Wallis J.W."/>
            <person name="Worley K.C."/>
            <person name="Yang S.-P."/>
            <person name="Jones S.M."/>
            <person name="Marra M.A."/>
            <person name="Rocchi M."/>
            <person name="Schein J.E."/>
            <person name="Baertsch R."/>
            <person name="Clarke L."/>
            <person name="Csuros M."/>
            <person name="Glasscock J."/>
            <person name="Harris R.A."/>
            <person name="Havlak P."/>
            <person name="Jackson A.R."/>
            <person name="Jiang H."/>
            <person name="Liu Y."/>
            <person name="Messina D.N."/>
            <person name="Shen Y."/>
            <person name="Song H.X.-Z."/>
            <person name="Wylie T."/>
            <person name="Zhang L."/>
            <person name="Birney E."/>
            <person name="Han K."/>
            <person name="Konkel M.K."/>
            <person name="Lee J."/>
            <person name="Smit A.F.A."/>
            <person name="Ullmer B."/>
            <person name="Wang H."/>
            <person name="Xing J."/>
            <person name="Burhans R."/>
            <person name="Cheng Z."/>
            <person name="Karro J.E."/>
            <person name="Ma J."/>
            <person name="Raney B."/>
            <person name="She X."/>
            <person name="Cox M.J."/>
            <person name="Demuth J.P."/>
            <person name="Dumas L.J."/>
            <person name="Han S.-G."/>
            <person name="Hopkins J."/>
            <person name="Karimpour-Fard A."/>
            <person name="Kim Y.H."/>
            <person name="Pollack J.R."/>
            <person name="Vinar T."/>
            <person name="Addo-Quaye C."/>
            <person name="Degenhardt J."/>
            <person name="Denby A."/>
            <person name="Hubisz M.J."/>
            <person name="Indap A."/>
            <person name="Kosiol C."/>
            <person name="Lahn B.T."/>
            <person name="Lawson H.A."/>
            <person name="Marklein A."/>
            <person name="Nielsen R."/>
            <person name="Vallender E.J."/>
            <person name="Clark A.G."/>
            <person name="Ferguson B."/>
            <person name="Hernandez R.D."/>
            <person name="Hirani K."/>
            <person name="Kehrer-Sawatzki H."/>
            <person name="Kolb J."/>
            <person name="Patil S."/>
            <person name="Pu L.-L."/>
            <person name="Ren Y."/>
            <person name="Smith D.G."/>
            <person name="Wheeler D.A."/>
            <person name="Schenck I."/>
            <person name="Ball E.V."/>
            <person name="Chen R."/>
            <person name="Cooper D.N."/>
            <person name="Giardine B."/>
            <person name="Hsu F."/>
            <person name="Kent W.J."/>
            <person name="Lesk A."/>
            <person name="Nelson D.L."/>
            <person name="O'brien W.E."/>
            <person name="Pruefer K."/>
            <person name="Stenson P.D."/>
            <person name="Wallace J.C."/>
            <person name="Ke H."/>
            <person name="Liu X.-M."/>
            <person name="Wang P."/>
            <person name="Xiang A.P."/>
            <person name="Yang F."/>
            <person name="Barber G.P."/>
            <person name="Haussler D."/>
            <person name="Karolchik D."/>
            <person name="Kern A.D."/>
            <person name="Kuhn R.M."/>
            <person name="Smith K.E."/>
            <person name="Zwieg A.S."/>
        </authorList>
    </citation>
    <scope>NUCLEOTIDE SEQUENCE [LARGE SCALE GENOMIC DNA]</scope>
    <source>
        <strain evidence="4">17573</strain>
    </source>
</reference>
<accession>A0A5F8A764</accession>
<organism evidence="3 4">
    <name type="scientific">Macaca mulatta</name>
    <name type="common">Rhesus macaque</name>
    <dbReference type="NCBI Taxonomy" id="9544"/>
    <lineage>
        <taxon>Eukaryota</taxon>
        <taxon>Metazoa</taxon>
        <taxon>Chordata</taxon>
        <taxon>Craniata</taxon>
        <taxon>Vertebrata</taxon>
        <taxon>Euteleostomi</taxon>
        <taxon>Mammalia</taxon>
        <taxon>Eutheria</taxon>
        <taxon>Euarchontoglires</taxon>
        <taxon>Primates</taxon>
        <taxon>Haplorrhini</taxon>
        <taxon>Catarrhini</taxon>
        <taxon>Cercopithecidae</taxon>
        <taxon>Cercopithecinae</taxon>
        <taxon>Macaca</taxon>
    </lineage>
</organism>
<dbReference type="GeneTree" id="ENSGT01150000286943"/>
<keyword evidence="4" id="KW-1185">Reference proteome</keyword>
<proteinExistence type="predicted"/>
<evidence type="ECO:0000313" key="4">
    <source>
        <dbReference type="Proteomes" id="UP000006718"/>
    </source>
</evidence>
<reference evidence="3" key="3">
    <citation type="submission" date="2025-08" db="UniProtKB">
        <authorList>
            <consortium name="Ensembl"/>
        </authorList>
    </citation>
    <scope>IDENTIFICATION</scope>
    <source>
        <strain evidence="3">17573</strain>
    </source>
</reference>
<dbReference type="VEuPathDB" id="HostDB:ENSMMUG00000059063"/>
<dbReference type="InParanoid" id="A0A5F8A764"/>
<keyword evidence="1" id="KW-0472">Membrane</keyword>
<evidence type="ECO:0000313" key="3">
    <source>
        <dbReference type="Ensembl" id="ENSMMUP00000073695.1"/>
    </source>
</evidence>
<dbReference type="PANTHER" id="PTHR12138:SF135">
    <property type="entry name" value="SAM DOMAIN-CONTAINING PROTEIN"/>
    <property type="match status" value="1"/>
</dbReference>
<evidence type="ECO:0000256" key="1">
    <source>
        <dbReference type="SAM" id="Phobius"/>
    </source>
</evidence>
<dbReference type="PANTHER" id="PTHR12138">
    <property type="entry name" value="PRIMATE-EXPANDED PROTEIN FAMILY"/>
    <property type="match status" value="1"/>
</dbReference>
<feature type="signal peptide" evidence="2">
    <location>
        <begin position="1"/>
        <end position="17"/>
    </location>
</feature>
<feature type="transmembrane region" description="Helical" evidence="1">
    <location>
        <begin position="74"/>
        <end position="93"/>
    </location>
</feature>
<dbReference type="Proteomes" id="UP000006718">
    <property type="component" value="Chromosome 20"/>
</dbReference>
<sequence length="163" mass="17646">MCHLLVELTVLPSSLMALIFSSAGPPASVPACSGIGAPDADLPSWRPPGHCEVTGPMDCHIKQSGMHIKQSGNFFMLHVFLACFGVLFYFVFLSQGLALLPRLECNGTISIHCNLHLAGSSDSHASASRVAGITGAHHHYTRLILYFLVEMRFHYVAKLVLNS</sequence>
<reference evidence="3" key="4">
    <citation type="submission" date="2025-09" db="UniProtKB">
        <authorList>
            <consortium name="Ensembl"/>
        </authorList>
    </citation>
    <scope>IDENTIFICATION</scope>
    <source>
        <strain evidence="3">17573</strain>
    </source>
</reference>
<evidence type="ECO:0000256" key="2">
    <source>
        <dbReference type="SAM" id="SignalP"/>
    </source>
</evidence>
<keyword evidence="1" id="KW-0812">Transmembrane</keyword>
<keyword evidence="2" id="KW-0732">Signal</keyword>
<dbReference type="Ensembl" id="ENSMMUT00000109744.1">
    <property type="protein sequence ID" value="ENSMMUP00000073695.1"/>
    <property type="gene ID" value="ENSMMUG00000059063.1"/>
</dbReference>
<keyword evidence="1" id="KW-1133">Transmembrane helix</keyword>
<protein>
    <submittedName>
        <fullName evidence="3">Uncharacterized protein</fullName>
    </submittedName>
</protein>
<feature type="chain" id="PRO_5023935940" evidence="2">
    <location>
        <begin position="18"/>
        <end position="163"/>
    </location>
</feature>
<name>A0A5F8A764_MACMU</name>
<reference evidence="3" key="2">
    <citation type="submission" date="2019-01" db="EMBL/GenBank/DDBJ databases">
        <authorList>
            <person name="Graves T."/>
            <person name="Eichler E.E."/>
            <person name="Wilson R.K."/>
        </authorList>
    </citation>
    <scope>NUCLEOTIDE SEQUENCE [LARGE SCALE GENOMIC DNA]</scope>
    <source>
        <strain evidence="3">17573</strain>
    </source>
</reference>